<comment type="caution">
    <text evidence="2">The sequence shown here is derived from an EMBL/GenBank/DDBJ whole genome shotgun (WGS) entry which is preliminary data.</text>
</comment>
<proteinExistence type="predicted"/>
<feature type="transmembrane region" description="Helical" evidence="1">
    <location>
        <begin position="48"/>
        <end position="68"/>
    </location>
</feature>
<feature type="transmembrane region" description="Helical" evidence="1">
    <location>
        <begin position="195"/>
        <end position="213"/>
    </location>
</feature>
<keyword evidence="1" id="KW-0472">Membrane</keyword>
<sequence length="398" mass="44250">MSNIDQQDISDSLFPLLKATQAVTITSLSMGTLIMLSLFHSPTQKNTVIVAILITCYFGSWISVPSFFGQTKDFISLSSPSILPRKLQTVCFTEGVLCAYFYVLLSGLSCSFAIEVMLYLRQVSRATGSDSSQSRRTTCINERRPNLVRLKFVTDERPTKEEDCFSETSIPERTSTVPSERIRTIIAGVNKPSRCLIVFIPFITAIPAAYFSLSDESRHNWLLSPWNKYACVCPNVRIRNKLAILELIHLAPASILNLGGLIFYIRVRHDVAWASSVRPHLPLLVRLGAMSTLTVVPIILHFALAELSSSVPIVACSAQSLYACVFNMFGIVLFFDKSIVLQIMDMLIAPFQIINRLLISFKLYFPIRAPLNPQSEMDSINLQALSSCSSEAVDTGSI</sequence>
<feature type="transmembrane region" description="Helical" evidence="1">
    <location>
        <begin position="284"/>
        <end position="305"/>
    </location>
</feature>
<evidence type="ECO:0000256" key="1">
    <source>
        <dbReference type="SAM" id="Phobius"/>
    </source>
</evidence>
<dbReference type="AlphaFoldDB" id="A0AAV0AUN8"/>
<keyword evidence="3" id="KW-1185">Reference proteome</keyword>
<organism evidence="2 3">
    <name type="scientific">Phakopsora pachyrhizi</name>
    <name type="common">Asian soybean rust disease fungus</name>
    <dbReference type="NCBI Taxonomy" id="170000"/>
    <lineage>
        <taxon>Eukaryota</taxon>
        <taxon>Fungi</taxon>
        <taxon>Dikarya</taxon>
        <taxon>Basidiomycota</taxon>
        <taxon>Pucciniomycotina</taxon>
        <taxon>Pucciniomycetes</taxon>
        <taxon>Pucciniales</taxon>
        <taxon>Phakopsoraceae</taxon>
        <taxon>Phakopsora</taxon>
    </lineage>
</organism>
<evidence type="ECO:0000313" key="3">
    <source>
        <dbReference type="Proteomes" id="UP001153365"/>
    </source>
</evidence>
<keyword evidence="1" id="KW-0812">Transmembrane</keyword>
<feature type="transmembrane region" description="Helical" evidence="1">
    <location>
        <begin position="242"/>
        <end position="264"/>
    </location>
</feature>
<feature type="transmembrane region" description="Helical" evidence="1">
    <location>
        <begin position="311"/>
        <end position="335"/>
    </location>
</feature>
<evidence type="ECO:0000313" key="2">
    <source>
        <dbReference type="EMBL" id="CAH7673556.1"/>
    </source>
</evidence>
<feature type="transmembrane region" description="Helical" evidence="1">
    <location>
        <begin position="99"/>
        <end position="120"/>
    </location>
</feature>
<feature type="transmembrane region" description="Helical" evidence="1">
    <location>
        <begin position="20"/>
        <end position="39"/>
    </location>
</feature>
<name>A0AAV0AUN8_PHAPC</name>
<accession>A0AAV0AUN8</accession>
<dbReference type="EMBL" id="CALTRL010001743">
    <property type="protein sequence ID" value="CAH7673556.1"/>
    <property type="molecule type" value="Genomic_DNA"/>
</dbReference>
<dbReference type="Proteomes" id="UP001153365">
    <property type="component" value="Unassembled WGS sequence"/>
</dbReference>
<reference evidence="2" key="1">
    <citation type="submission" date="2022-06" db="EMBL/GenBank/DDBJ databases">
        <authorList>
            <consortium name="SYNGENTA / RWTH Aachen University"/>
        </authorList>
    </citation>
    <scope>NUCLEOTIDE SEQUENCE</scope>
</reference>
<gene>
    <name evidence="2" type="ORF">PPACK8108_LOCUS8430</name>
</gene>
<protein>
    <submittedName>
        <fullName evidence="2">Expressed protein</fullName>
    </submittedName>
</protein>
<keyword evidence="1" id="KW-1133">Transmembrane helix</keyword>